<feature type="region of interest" description="Disordered" evidence="1">
    <location>
        <begin position="58"/>
        <end position="123"/>
    </location>
</feature>
<evidence type="ECO:0000313" key="3">
    <source>
        <dbReference type="Proteomes" id="UP000054007"/>
    </source>
</evidence>
<keyword evidence="3" id="KW-1185">Reference proteome</keyword>
<accession>A0A0D7AS79</accession>
<gene>
    <name evidence="2" type="ORF">CYLTODRAFT_495406</name>
</gene>
<dbReference type="AlphaFoldDB" id="A0A0D7AS79"/>
<organism evidence="2 3">
    <name type="scientific">Cylindrobasidium torrendii FP15055 ss-10</name>
    <dbReference type="NCBI Taxonomy" id="1314674"/>
    <lineage>
        <taxon>Eukaryota</taxon>
        <taxon>Fungi</taxon>
        <taxon>Dikarya</taxon>
        <taxon>Basidiomycota</taxon>
        <taxon>Agaricomycotina</taxon>
        <taxon>Agaricomycetes</taxon>
        <taxon>Agaricomycetidae</taxon>
        <taxon>Agaricales</taxon>
        <taxon>Marasmiineae</taxon>
        <taxon>Physalacriaceae</taxon>
        <taxon>Cylindrobasidium</taxon>
    </lineage>
</organism>
<evidence type="ECO:0000313" key="2">
    <source>
        <dbReference type="EMBL" id="KIY61087.1"/>
    </source>
</evidence>
<reference evidence="2 3" key="1">
    <citation type="journal article" date="2015" name="Fungal Genet. Biol.">
        <title>Evolution of novel wood decay mechanisms in Agaricales revealed by the genome sequences of Fistulina hepatica and Cylindrobasidium torrendii.</title>
        <authorList>
            <person name="Floudas D."/>
            <person name="Held B.W."/>
            <person name="Riley R."/>
            <person name="Nagy L.G."/>
            <person name="Koehler G."/>
            <person name="Ransdell A.S."/>
            <person name="Younus H."/>
            <person name="Chow J."/>
            <person name="Chiniquy J."/>
            <person name="Lipzen A."/>
            <person name="Tritt A."/>
            <person name="Sun H."/>
            <person name="Haridas S."/>
            <person name="LaButti K."/>
            <person name="Ohm R.A."/>
            <person name="Kues U."/>
            <person name="Blanchette R.A."/>
            <person name="Grigoriev I.V."/>
            <person name="Minto R.E."/>
            <person name="Hibbett D.S."/>
        </authorList>
    </citation>
    <scope>NUCLEOTIDE SEQUENCE [LARGE SCALE GENOMIC DNA]</scope>
    <source>
        <strain evidence="2 3">FP15055 ss-10</strain>
    </source>
</reference>
<evidence type="ECO:0000256" key="1">
    <source>
        <dbReference type="SAM" id="MobiDB-lite"/>
    </source>
</evidence>
<dbReference type="Proteomes" id="UP000054007">
    <property type="component" value="Unassembled WGS sequence"/>
</dbReference>
<dbReference type="EMBL" id="KN881064">
    <property type="protein sequence ID" value="KIY61087.1"/>
    <property type="molecule type" value="Genomic_DNA"/>
</dbReference>
<proteinExistence type="predicted"/>
<protein>
    <submittedName>
        <fullName evidence="2">Uncharacterized protein</fullName>
    </submittedName>
</protein>
<sequence>MTDRQSTTLLSPSIIVADSISSRRTLPAQLAPWVFNRQHRVKFAIPPLVRQRVNMPASSNESFSAPDAAGTADRPSSAPRRKGESYFSDFSDGPEAESHVDTPDNNEDVAASDSSMSWPSGPAHSLYSDRMGIEDNATLAAVKSLRINIQELDNAVRELSSITMSAEESRKSDNEKSMQLWAEMLRLLAVIAAGSAARTDVDNSPPSIAS</sequence>
<name>A0A0D7AS79_9AGAR</name>